<accession>A0AAU7DS93</accession>
<feature type="binding site" evidence="8">
    <location>
        <position position="98"/>
    </location>
    <ligand>
        <name>ATP</name>
        <dbReference type="ChEBI" id="CHEBI:30616"/>
    </ligand>
</feature>
<feature type="binding site" evidence="8">
    <location>
        <position position="100"/>
    </location>
    <ligand>
        <name>Mg(2+)</name>
        <dbReference type="ChEBI" id="CHEBI:18420"/>
        <label>1</label>
    </ligand>
</feature>
<keyword evidence="2 8" id="KW-0436">Ligase</keyword>
<name>A0AAU7DS93_9BACT</name>
<evidence type="ECO:0000256" key="4">
    <source>
        <dbReference type="ARBA" id="ARBA00022741"/>
    </source>
</evidence>
<feature type="domain" description="PurM-like N-terminal" evidence="9">
    <location>
        <begin position="459"/>
        <end position="580"/>
    </location>
</feature>
<comment type="similarity">
    <text evidence="8">Belongs to the FGAMS family.</text>
</comment>
<feature type="domain" description="PurM-like C-terminal" evidence="10">
    <location>
        <begin position="672"/>
        <end position="779"/>
    </location>
</feature>
<dbReference type="SUPFAM" id="SSF56042">
    <property type="entry name" value="PurM C-terminal domain-like"/>
    <property type="match status" value="2"/>
</dbReference>
<comment type="subunit">
    <text evidence="8">Monomer. Part of the FGAM synthase complex composed of 1 PurL, 1 PurQ and 2 PurS subunits.</text>
</comment>
<feature type="binding site" evidence="8">
    <location>
        <position position="123"/>
    </location>
    <ligand>
        <name>substrate</name>
    </ligand>
</feature>
<dbReference type="AlphaFoldDB" id="A0AAU7DS93"/>
<organism evidence="12">
    <name type="scientific">Telmatobacter sp. DSM 110680</name>
    <dbReference type="NCBI Taxonomy" id="3036704"/>
    <lineage>
        <taxon>Bacteria</taxon>
        <taxon>Pseudomonadati</taxon>
        <taxon>Acidobacteriota</taxon>
        <taxon>Terriglobia</taxon>
        <taxon>Terriglobales</taxon>
        <taxon>Acidobacteriaceae</taxon>
        <taxon>Telmatobacter</taxon>
    </lineage>
</organism>
<evidence type="ECO:0000259" key="9">
    <source>
        <dbReference type="Pfam" id="PF00586"/>
    </source>
</evidence>
<dbReference type="InterPro" id="IPR041609">
    <property type="entry name" value="PurL_linker"/>
</dbReference>
<proteinExistence type="inferred from homology"/>
<feature type="domain" description="PurM-like C-terminal" evidence="10">
    <location>
        <begin position="218"/>
        <end position="372"/>
    </location>
</feature>
<evidence type="ECO:0000256" key="6">
    <source>
        <dbReference type="ARBA" id="ARBA00022840"/>
    </source>
</evidence>
<feature type="binding site" evidence="8">
    <location>
        <position position="124"/>
    </location>
    <ligand>
        <name>Mg(2+)</name>
        <dbReference type="ChEBI" id="CHEBI:18420"/>
        <label>2</label>
    </ligand>
</feature>
<dbReference type="Gene3D" id="3.90.650.10">
    <property type="entry name" value="PurM-like C-terminal domain"/>
    <property type="match status" value="2"/>
</dbReference>
<evidence type="ECO:0000256" key="1">
    <source>
        <dbReference type="ARBA" id="ARBA00022490"/>
    </source>
</evidence>
<evidence type="ECO:0000259" key="11">
    <source>
        <dbReference type="Pfam" id="PF18072"/>
    </source>
</evidence>
<protein>
    <recommendedName>
        <fullName evidence="8">Phosphoribosylformylglycinamidine synthase subunit PurL</fullName>
        <shortName evidence="8">FGAM synthase</shortName>
        <ecNumber evidence="8">6.3.5.3</ecNumber>
    </recommendedName>
    <alternativeName>
        <fullName evidence="8">Formylglycinamide ribonucleotide amidotransferase subunit II</fullName>
        <shortName evidence="8">FGAR amidotransferase II</shortName>
        <shortName evidence="8">FGAR-AT II</shortName>
    </alternativeName>
    <alternativeName>
        <fullName evidence="8">Glutamine amidotransferase PurL</fullName>
    </alternativeName>
    <alternativeName>
        <fullName evidence="8">Phosphoribosylformylglycinamidine synthase subunit II</fullName>
    </alternativeName>
</protein>
<dbReference type="RefSeq" id="WP_348265379.1">
    <property type="nucleotide sequence ID" value="NZ_CP121196.1"/>
</dbReference>
<dbReference type="GO" id="GO:0000287">
    <property type="term" value="F:magnesium ion binding"/>
    <property type="evidence" value="ECO:0007669"/>
    <property type="project" value="UniProtKB-UniRule"/>
</dbReference>
<gene>
    <name evidence="8 12" type="primary">purL</name>
    <name evidence="12" type="ORF">P8935_00530</name>
</gene>
<dbReference type="PANTHER" id="PTHR43555:SF1">
    <property type="entry name" value="PHOSPHORIBOSYLFORMYLGLYCINAMIDINE SYNTHASE SUBUNIT PURL"/>
    <property type="match status" value="1"/>
</dbReference>
<dbReference type="NCBIfam" id="TIGR01736">
    <property type="entry name" value="FGAM_synth_II"/>
    <property type="match status" value="1"/>
</dbReference>
<evidence type="ECO:0000256" key="8">
    <source>
        <dbReference type="HAMAP-Rule" id="MF_00420"/>
    </source>
</evidence>
<reference evidence="12" key="1">
    <citation type="submission" date="2023-03" db="EMBL/GenBank/DDBJ databases">
        <title>Edaphobacter sp.</title>
        <authorList>
            <person name="Huber K.J."/>
            <person name="Papendorf J."/>
            <person name="Pilke C."/>
            <person name="Bunk B."/>
            <person name="Sproeer C."/>
            <person name="Pester M."/>
        </authorList>
    </citation>
    <scope>NUCLEOTIDE SEQUENCE</scope>
    <source>
        <strain evidence="12">DSM 110680</strain>
    </source>
</reference>
<dbReference type="InterPro" id="IPR010074">
    <property type="entry name" value="PRibForGlyAmidine_synth_PurL"/>
</dbReference>
<dbReference type="InterPro" id="IPR036676">
    <property type="entry name" value="PurM-like_C_sf"/>
</dbReference>
<dbReference type="CDD" id="cd02203">
    <property type="entry name" value="PurL_repeat1"/>
    <property type="match status" value="1"/>
</dbReference>
<feature type="active site" description="Proton acceptor" evidence="8">
    <location>
        <position position="102"/>
    </location>
</feature>
<dbReference type="NCBIfam" id="NF002290">
    <property type="entry name" value="PRK01213.1"/>
    <property type="match status" value="1"/>
</dbReference>
<comment type="catalytic activity">
    <reaction evidence="8">
        <text>N(2)-formyl-N(1)-(5-phospho-beta-D-ribosyl)glycinamide + L-glutamine + ATP + H2O = 2-formamido-N(1)-(5-O-phospho-beta-D-ribosyl)acetamidine + L-glutamate + ADP + phosphate + H(+)</text>
        <dbReference type="Rhea" id="RHEA:17129"/>
        <dbReference type="ChEBI" id="CHEBI:15377"/>
        <dbReference type="ChEBI" id="CHEBI:15378"/>
        <dbReference type="ChEBI" id="CHEBI:29985"/>
        <dbReference type="ChEBI" id="CHEBI:30616"/>
        <dbReference type="ChEBI" id="CHEBI:43474"/>
        <dbReference type="ChEBI" id="CHEBI:58359"/>
        <dbReference type="ChEBI" id="CHEBI:147286"/>
        <dbReference type="ChEBI" id="CHEBI:147287"/>
        <dbReference type="ChEBI" id="CHEBI:456216"/>
        <dbReference type="EC" id="6.3.5.3"/>
    </reaction>
</comment>
<feature type="binding site" evidence="8">
    <location>
        <position position="559"/>
    </location>
    <ligand>
        <name>substrate</name>
    </ligand>
</feature>
<dbReference type="EMBL" id="CP121196">
    <property type="protein sequence ID" value="XBH20175.1"/>
    <property type="molecule type" value="Genomic_DNA"/>
</dbReference>
<feature type="binding site" evidence="8">
    <location>
        <position position="59"/>
    </location>
    <ligand>
        <name>ATP</name>
        <dbReference type="ChEBI" id="CHEBI:30616"/>
    </ligand>
</feature>
<feature type="binding site" evidence="8">
    <location>
        <position position="256"/>
    </location>
    <ligand>
        <name>substrate</name>
    </ligand>
</feature>
<evidence type="ECO:0000256" key="5">
    <source>
        <dbReference type="ARBA" id="ARBA00022755"/>
    </source>
</evidence>
<feature type="binding site" evidence="8">
    <location>
        <position position="519"/>
    </location>
    <ligand>
        <name>ATP</name>
        <dbReference type="ChEBI" id="CHEBI:30616"/>
    </ligand>
</feature>
<dbReference type="PIRSF" id="PIRSF001587">
    <property type="entry name" value="FGAM_synthase_II"/>
    <property type="match status" value="1"/>
</dbReference>
<comment type="pathway">
    <text evidence="8">Purine metabolism; IMP biosynthesis via de novo pathway; 5-amino-1-(5-phospho-D-ribosyl)imidazole from N(2)-formyl-N(1)-(5-phospho-D-ribosyl)glycinamide: step 1/2.</text>
</comment>
<comment type="caution">
    <text evidence="8">Lacks conserved residue(s) required for the propagation of feature annotation.</text>
</comment>
<comment type="function">
    <text evidence="8">Part of the phosphoribosylformylglycinamidine synthase complex involved in the purines biosynthetic pathway. Catalyzes the ATP-dependent conversion of formylglycinamide ribonucleotide (FGAR) and glutamine to yield formylglycinamidine ribonucleotide (FGAM) and glutamate. The FGAM synthase complex is composed of three subunits. PurQ produces an ammonia molecule by converting glutamine to glutamate. PurL transfers the ammonia molecule to FGAR to form FGAM in an ATP-dependent manner. PurS interacts with PurQ and PurL and is thought to assist in the transfer of the ammonia molecule from PurQ to PurL.</text>
</comment>
<keyword evidence="4 8" id="KW-0547">Nucleotide-binding</keyword>
<feature type="binding site" evidence="8">
    <location>
        <position position="284"/>
    </location>
    <ligand>
        <name>Mg(2+)</name>
        <dbReference type="ChEBI" id="CHEBI:18420"/>
        <label>2</label>
    </ligand>
</feature>
<dbReference type="InterPro" id="IPR036921">
    <property type="entry name" value="PurM-like_N_sf"/>
</dbReference>
<feature type="binding site" evidence="8">
    <location>
        <begin position="328"/>
        <end position="330"/>
    </location>
    <ligand>
        <name>substrate</name>
    </ligand>
</feature>
<dbReference type="GO" id="GO:0005524">
    <property type="term" value="F:ATP binding"/>
    <property type="evidence" value="ECO:0007669"/>
    <property type="project" value="UniProtKB-UniRule"/>
</dbReference>
<evidence type="ECO:0000256" key="3">
    <source>
        <dbReference type="ARBA" id="ARBA00022723"/>
    </source>
</evidence>
<keyword evidence="3 8" id="KW-0479">Metal-binding</keyword>
<dbReference type="InterPro" id="IPR016188">
    <property type="entry name" value="PurM-like_N"/>
</dbReference>
<evidence type="ECO:0000313" key="12">
    <source>
        <dbReference type="EMBL" id="XBH20175.1"/>
    </source>
</evidence>
<dbReference type="GO" id="GO:0005737">
    <property type="term" value="C:cytoplasm"/>
    <property type="evidence" value="ECO:0007669"/>
    <property type="project" value="UniProtKB-SubCell"/>
</dbReference>
<dbReference type="PANTHER" id="PTHR43555">
    <property type="entry name" value="PHOSPHORIBOSYLFORMYLGLYCINAMIDINE SYNTHASE SUBUNIT PURL"/>
    <property type="match status" value="1"/>
</dbReference>
<dbReference type="GO" id="GO:0004642">
    <property type="term" value="F:phosphoribosylformylglycinamidine synthase activity"/>
    <property type="evidence" value="ECO:0007669"/>
    <property type="project" value="UniProtKB-UniRule"/>
</dbReference>
<dbReference type="CDD" id="cd02204">
    <property type="entry name" value="PurL_repeat2"/>
    <property type="match status" value="1"/>
</dbReference>
<dbReference type="HAMAP" id="MF_00420">
    <property type="entry name" value="PurL_2"/>
    <property type="match status" value="1"/>
</dbReference>
<evidence type="ECO:0000259" key="10">
    <source>
        <dbReference type="Pfam" id="PF02769"/>
    </source>
</evidence>
<evidence type="ECO:0000256" key="7">
    <source>
        <dbReference type="ARBA" id="ARBA00022842"/>
    </source>
</evidence>
<evidence type="ECO:0000256" key="2">
    <source>
        <dbReference type="ARBA" id="ARBA00022598"/>
    </source>
</evidence>
<feature type="active site" evidence="8">
    <location>
        <position position="56"/>
    </location>
</feature>
<keyword evidence="7 8" id="KW-0460">Magnesium</keyword>
<dbReference type="GO" id="GO:0006189">
    <property type="term" value="P:'de novo' IMP biosynthetic process"/>
    <property type="evidence" value="ECO:0007669"/>
    <property type="project" value="UniProtKB-UniRule"/>
</dbReference>
<dbReference type="Pfam" id="PF00586">
    <property type="entry name" value="AIRS"/>
    <property type="match status" value="2"/>
</dbReference>
<dbReference type="Pfam" id="PF18072">
    <property type="entry name" value="FGAR-AT_linker"/>
    <property type="match status" value="1"/>
</dbReference>
<keyword evidence="5 8" id="KW-0658">Purine biosynthesis</keyword>
<dbReference type="Pfam" id="PF02769">
    <property type="entry name" value="AIRS_C"/>
    <property type="match status" value="2"/>
</dbReference>
<dbReference type="SUPFAM" id="SSF55326">
    <property type="entry name" value="PurM N-terminal domain-like"/>
    <property type="match status" value="2"/>
</dbReference>
<feature type="binding site" evidence="8">
    <location>
        <begin position="101"/>
        <end position="104"/>
    </location>
    <ligand>
        <name>substrate</name>
    </ligand>
</feature>
<feature type="domain" description="PurM-like N-terminal" evidence="9">
    <location>
        <begin position="81"/>
        <end position="205"/>
    </location>
</feature>
<keyword evidence="6 8" id="KW-0067">ATP-binding</keyword>
<dbReference type="InterPro" id="IPR010918">
    <property type="entry name" value="PurM-like_C_dom"/>
</dbReference>
<feature type="binding site" evidence="8">
    <location>
        <position position="556"/>
    </location>
    <ligand>
        <name>ATP</name>
        <dbReference type="ChEBI" id="CHEBI:30616"/>
    </ligand>
</feature>
<dbReference type="Gene3D" id="3.30.1330.10">
    <property type="entry name" value="PurM-like, N-terminal domain"/>
    <property type="match status" value="2"/>
</dbReference>
<dbReference type="EC" id="6.3.5.3" evidence="8"/>
<feature type="domain" description="Phosphoribosylformylglycinamidine synthase linker" evidence="11">
    <location>
        <begin position="22"/>
        <end position="60"/>
    </location>
</feature>
<sequence length="815" mass="86686">MTTASSAVVPDPVVVTPELLAQHSITPDEYERILAALGRVPSLTELGIYSVMWSEHCSYKSSRVHLKRLPTKSDRVVQGPGENAGIIDVGDGWACAFKIESHNHPSYIEPYQGAATGVGGILRDIFTMGARPLAVMDSLRFGPIQPEPGVEPELVTKNHSIVEGVVSGIAGYGNCFGVPNLGGETKFEPCYSGNPLVNAFALGLVRKDEIFYGKATGTGNPVIYVGAKTGRDGIHGATMASEEFHAGTEAKRPNVQVGDPFMEKLLLEACLEAMKTGAIVGIQDMGAAGLTCSTCEMGARGGVGLDVELDFVPQRETGMSAYEIMLSESQERMLLVAEKGREDEVLRVFAKWGLDAVIVGTVQPGPRLRIRHHGELVADIPNQSLTDDAPLYHRPVGTWTSRVPSDAPPEALDELSKERDFTADLKHLLASANVSSKRWVHEQYDTMVQTNTVLGPGGEAGVMRIKGTGAVNHERGLAMALDGNGRWCYLDPKLGAMHAVAEAARKVAMTGALPVAATNCLNFGNPEKPEIMAQLSTAIDGIGEACTALGTPITGGNVSLYNETKGEGIYPTPVLGIVGILDDVSKAVPAAFQRAGDAILLLWPVPRGEDPKPDLKVPFSPEPMRYYPVDVENKPVPEADPETPEATAAQNLAAFGSSEFAKAVLGSLWGTPPSLDLDAESDLHELLIVLAARKLIRSARDISDGGIAVSVAQAAFANGIGATVKQEPSLMTHPLFGLFAEPASTVILTTVHENISEIEQLASDSSFFCARIGTTGGDRLEISVYGDVMISAPLNELREPWARALEAALHNEVTA</sequence>
<comment type="subcellular location">
    <subcellularLocation>
        <location evidence="8">Cytoplasm</location>
    </subcellularLocation>
</comment>
<feature type="binding site" evidence="8">
    <location>
        <position position="557"/>
    </location>
    <ligand>
        <name>Mg(2+)</name>
        <dbReference type="ChEBI" id="CHEBI:18420"/>
        <label>1</label>
    </ligand>
</feature>
<dbReference type="FunFam" id="3.30.1330.10:FF:000004">
    <property type="entry name" value="Phosphoribosylformylglycinamidine synthase subunit PurL"/>
    <property type="match status" value="1"/>
</dbReference>
<keyword evidence="1 8" id="KW-0963">Cytoplasm</keyword>